<organism evidence="1 2">
    <name type="scientific">Tanacetum coccineum</name>
    <dbReference type="NCBI Taxonomy" id="301880"/>
    <lineage>
        <taxon>Eukaryota</taxon>
        <taxon>Viridiplantae</taxon>
        <taxon>Streptophyta</taxon>
        <taxon>Embryophyta</taxon>
        <taxon>Tracheophyta</taxon>
        <taxon>Spermatophyta</taxon>
        <taxon>Magnoliopsida</taxon>
        <taxon>eudicotyledons</taxon>
        <taxon>Gunneridae</taxon>
        <taxon>Pentapetalae</taxon>
        <taxon>asterids</taxon>
        <taxon>campanulids</taxon>
        <taxon>Asterales</taxon>
        <taxon>Asteraceae</taxon>
        <taxon>Asteroideae</taxon>
        <taxon>Anthemideae</taxon>
        <taxon>Anthemidinae</taxon>
        <taxon>Tanacetum</taxon>
    </lineage>
</organism>
<name>A0ABQ5DBN4_9ASTR</name>
<dbReference type="Proteomes" id="UP001151760">
    <property type="component" value="Unassembled WGS sequence"/>
</dbReference>
<proteinExistence type="predicted"/>
<dbReference type="EMBL" id="BQNB010015131">
    <property type="protein sequence ID" value="GJT36379.1"/>
    <property type="molecule type" value="Genomic_DNA"/>
</dbReference>
<evidence type="ECO:0000313" key="1">
    <source>
        <dbReference type="EMBL" id="GJT36379.1"/>
    </source>
</evidence>
<accession>A0ABQ5DBN4</accession>
<evidence type="ECO:0000313" key="2">
    <source>
        <dbReference type="Proteomes" id="UP001151760"/>
    </source>
</evidence>
<protein>
    <submittedName>
        <fullName evidence="1">Uncharacterized protein</fullName>
    </submittedName>
</protein>
<reference evidence="1" key="1">
    <citation type="journal article" date="2022" name="Int. J. Mol. Sci.">
        <title>Draft Genome of Tanacetum Coccineum: Genomic Comparison of Closely Related Tanacetum-Family Plants.</title>
        <authorList>
            <person name="Yamashiro T."/>
            <person name="Shiraishi A."/>
            <person name="Nakayama K."/>
            <person name="Satake H."/>
        </authorList>
    </citation>
    <scope>NUCLEOTIDE SEQUENCE</scope>
</reference>
<sequence length="177" mass="19608">MDMENLFDSQDLYAGQGSGQGSGLHFVHSNQDYYPSQDYSMGHGSTPVKDDSPVEEVALVKAKNAIKRASKAKKNDNKETAKPWITEDEVALCRAWCDVSENSIRGNAMKNRGFRGNSINTISAVRMYSLLFLLNVSLSNITSCARDHPSTLYLKATIVIHFCRLLVSIFVLRTLGS</sequence>
<reference evidence="1" key="2">
    <citation type="submission" date="2022-01" db="EMBL/GenBank/DDBJ databases">
        <authorList>
            <person name="Yamashiro T."/>
            <person name="Shiraishi A."/>
            <person name="Satake H."/>
            <person name="Nakayama K."/>
        </authorList>
    </citation>
    <scope>NUCLEOTIDE SEQUENCE</scope>
</reference>
<comment type="caution">
    <text evidence="1">The sequence shown here is derived from an EMBL/GenBank/DDBJ whole genome shotgun (WGS) entry which is preliminary data.</text>
</comment>
<gene>
    <name evidence="1" type="ORF">Tco_0926798</name>
</gene>
<keyword evidence="2" id="KW-1185">Reference proteome</keyword>